<dbReference type="GO" id="GO:0006397">
    <property type="term" value="P:mRNA processing"/>
    <property type="evidence" value="ECO:0007669"/>
    <property type="project" value="InterPro"/>
</dbReference>
<dbReference type="InterPro" id="IPR043502">
    <property type="entry name" value="DNA/RNA_pol_sf"/>
</dbReference>
<dbReference type="AlphaFoldDB" id="A0A4R5CHS1"/>
<dbReference type="Pfam" id="PF21368">
    <property type="entry name" value="AI2M-like_HNH"/>
    <property type="match status" value="1"/>
</dbReference>
<evidence type="ECO:0000313" key="2">
    <source>
        <dbReference type="EMBL" id="TDD96852.1"/>
    </source>
</evidence>
<dbReference type="InterPro" id="IPR000477">
    <property type="entry name" value="RT_dom"/>
</dbReference>
<evidence type="ECO:0000313" key="3">
    <source>
        <dbReference type="Proteomes" id="UP000294513"/>
    </source>
</evidence>
<dbReference type="RefSeq" id="WP_131889070.1">
    <property type="nucleotide sequence ID" value="NZ_SMKU01000004.1"/>
</dbReference>
<dbReference type="Pfam" id="PF01348">
    <property type="entry name" value="Intron_maturas2"/>
    <property type="match status" value="1"/>
</dbReference>
<reference evidence="2 3" key="1">
    <citation type="submission" date="2019-03" db="EMBL/GenBank/DDBJ databases">
        <title>Draft genome sequences of novel Actinobacteria.</title>
        <authorList>
            <person name="Sahin N."/>
            <person name="Ay H."/>
            <person name="Saygin H."/>
        </authorList>
    </citation>
    <scope>NUCLEOTIDE SEQUENCE [LARGE SCALE GENOMIC DNA]</scope>
    <source>
        <strain evidence="2 3">H3C3</strain>
    </source>
</reference>
<dbReference type="EMBL" id="SMKU01000004">
    <property type="protein sequence ID" value="TDD96852.1"/>
    <property type="molecule type" value="Genomic_DNA"/>
</dbReference>
<name>A0A4R5CHS1_9ACTN</name>
<proteinExistence type="predicted"/>
<dbReference type="PANTHER" id="PTHR34047">
    <property type="entry name" value="NUCLEAR INTRON MATURASE 1, MITOCHONDRIAL-RELATED"/>
    <property type="match status" value="1"/>
</dbReference>
<dbReference type="CDD" id="cd01651">
    <property type="entry name" value="RT_G2_intron"/>
    <property type="match status" value="1"/>
</dbReference>
<dbReference type="SUPFAM" id="SSF56672">
    <property type="entry name" value="DNA/RNA polymerases"/>
    <property type="match status" value="1"/>
</dbReference>
<dbReference type="InterPro" id="IPR024937">
    <property type="entry name" value="Domain_X"/>
</dbReference>
<dbReference type="InterPro" id="IPR051083">
    <property type="entry name" value="GrpII_Intron_Splice-Mob/Def"/>
</dbReference>
<feature type="domain" description="Reverse transcriptase" evidence="1">
    <location>
        <begin position="68"/>
        <end position="355"/>
    </location>
</feature>
<dbReference type="Pfam" id="PF00078">
    <property type="entry name" value="RVT_1"/>
    <property type="match status" value="1"/>
</dbReference>
<protein>
    <submittedName>
        <fullName evidence="2">Maturase</fullName>
    </submittedName>
</protein>
<comment type="caution">
    <text evidence="2">The sequence shown here is derived from an EMBL/GenBank/DDBJ whole genome shotgun (WGS) entry which is preliminary data.</text>
</comment>
<sequence length="609" mass="71204">MQTAEALLEIIHERGKKGLPLERLYRHLFNPELYLRAYGKIYRNAGAMTPGATAETVDGMSLTKIQAIIEALRYERYRWTPVRRTYIDKKNSSKKRPLGLPTWSDKLLQEVIRSLLEAYYEPQFSEYSHGFRPGRGCHTALEEVQRYWRGTVWFIEGDITDCFGSLDHSLTRSILAEKIHDGRFLRLIDGLLQAGYLEEWRYHETLSGAPQGGILSPLLSNVYLDRLDRYVETTLLPVYNRGDRRKPYLPYMRLHKAVWKLEKKGQRGGVTRQMRRKLQQLPSRDPNDPGYRRLHYIRYCDDWLLGYTGTRREAEDIKGKIGRFLSYRMKLELSEHKTLITHGRTEPARFLGYEIVVHNSDAKRDRHGHRCINGQIGLKMPMDVVRAKRKPYMRRGKPAAILTRAHDSDFRSVARYQAEFRGIAEYYQLAYNRHRLGSLRWIMERSLTKTLGHKNKISVNKVWNRYRATWQTPAGPRRGLQVKVERGDGKRPLVARWGGVSLAHRRITREALKDDLPAIWRKRPAELITRLRAGRCELCHARTDVETHHVRRLQDLHTGNQAEQPEWAKLMASRRRKSLIVCRDCHKGIHNGLPARHTSRNVTLESDVR</sequence>
<dbReference type="InterPro" id="IPR049030">
    <property type="entry name" value="AI2M-like_HNH"/>
</dbReference>
<dbReference type="PROSITE" id="PS50878">
    <property type="entry name" value="RT_POL"/>
    <property type="match status" value="1"/>
</dbReference>
<gene>
    <name evidence="2" type="ORF">E1298_02405</name>
</gene>
<keyword evidence="3" id="KW-1185">Reference proteome</keyword>
<dbReference type="OrthoDB" id="1550386at2"/>
<dbReference type="PANTHER" id="PTHR34047:SF8">
    <property type="entry name" value="PROTEIN YKFC"/>
    <property type="match status" value="1"/>
</dbReference>
<accession>A0A4R5CHS1</accession>
<evidence type="ECO:0000259" key="1">
    <source>
        <dbReference type="PROSITE" id="PS50878"/>
    </source>
</evidence>
<dbReference type="Proteomes" id="UP000294513">
    <property type="component" value="Unassembled WGS sequence"/>
</dbReference>
<organism evidence="2 3">
    <name type="scientific">Actinomadura rubrisoli</name>
    <dbReference type="NCBI Taxonomy" id="2530368"/>
    <lineage>
        <taxon>Bacteria</taxon>
        <taxon>Bacillati</taxon>
        <taxon>Actinomycetota</taxon>
        <taxon>Actinomycetes</taxon>
        <taxon>Streptosporangiales</taxon>
        <taxon>Thermomonosporaceae</taxon>
        <taxon>Actinomadura</taxon>
    </lineage>
</organism>